<proteinExistence type="predicted"/>
<keyword evidence="4" id="KW-1185">Reference proteome</keyword>
<dbReference type="AlphaFoldDB" id="A0A368JRX8"/>
<dbReference type="RefSeq" id="WP_114406131.1">
    <property type="nucleotide sequence ID" value="NZ_QOWE01000008.1"/>
</dbReference>
<comment type="caution">
    <text evidence="3">The sequence shown here is derived from an EMBL/GenBank/DDBJ whole genome shotgun (WGS) entry which is preliminary data.</text>
</comment>
<dbReference type="GO" id="GO:0003677">
    <property type="term" value="F:DNA binding"/>
    <property type="evidence" value="ECO:0007669"/>
    <property type="project" value="UniProtKB-KW"/>
</dbReference>
<dbReference type="PANTHER" id="PTHR46558">
    <property type="entry name" value="TRACRIPTIONAL REGULATORY PROTEIN-RELATED-RELATED"/>
    <property type="match status" value="1"/>
</dbReference>
<accession>A0A368JRX8</accession>
<dbReference type="Pfam" id="PF01381">
    <property type="entry name" value="HTH_3"/>
    <property type="match status" value="1"/>
</dbReference>
<dbReference type="PANTHER" id="PTHR46558:SF11">
    <property type="entry name" value="HTH-TYPE TRANSCRIPTIONAL REGULATOR XRE"/>
    <property type="match status" value="1"/>
</dbReference>
<dbReference type="PROSITE" id="PS50943">
    <property type="entry name" value="HTH_CROC1"/>
    <property type="match status" value="1"/>
</dbReference>
<dbReference type="EMBL" id="QOWE01000008">
    <property type="protein sequence ID" value="RCR69444.1"/>
    <property type="molecule type" value="Genomic_DNA"/>
</dbReference>
<dbReference type="InterPro" id="IPR010982">
    <property type="entry name" value="Lambda_DNA-bd_dom_sf"/>
</dbReference>
<gene>
    <name evidence="3" type="ORF">DUE52_11365</name>
</gene>
<feature type="domain" description="HTH cro/C1-type" evidence="2">
    <location>
        <begin position="7"/>
        <end position="62"/>
    </location>
</feature>
<keyword evidence="1" id="KW-0238">DNA-binding</keyword>
<evidence type="ECO:0000259" key="2">
    <source>
        <dbReference type="PROSITE" id="PS50943"/>
    </source>
</evidence>
<dbReference type="Proteomes" id="UP000253383">
    <property type="component" value="Unassembled WGS sequence"/>
</dbReference>
<sequence>MDFGERIKRLREGKKLSQDDLAQLMGKKHRNVIGSWEKGKAEPSLSDVRKLAEILSTNTVYLIEGIDINQIVTPAAPSGYVMMKAEEVIEMQRQLLESKDRKIEEKNKELSKKTA</sequence>
<evidence type="ECO:0000256" key="1">
    <source>
        <dbReference type="ARBA" id="ARBA00023125"/>
    </source>
</evidence>
<dbReference type="SUPFAM" id="SSF47413">
    <property type="entry name" value="lambda repressor-like DNA-binding domains"/>
    <property type="match status" value="1"/>
</dbReference>
<dbReference type="InterPro" id="IPR001387">
    <property type="entry name" value="Cro/C1-type_HTH"/>
</dbReference>
<dbReference type="SMART" id="SM00530">
    <property type="entry name" value="HTH_XRE"/>
    <property type="match status" value="1"/>
</dbReference>
<reference evidence="3 4" key="1">
    <citation type="submission" date="2018-07" db="EMBL/GenBank/DDBJ databases">
        <title>Genome analysis of Larkinella rosea.</title>
        <authorList>
            <person name="Zhou Z."/>
            <person name="Wang G."/>
        </authorList>
    </citation>
    <scope>NUCLEOTIDE SEQUENCE [LARGE SCALE GENOMIC DNA]</scope>
    <source>
        <strain evidence="4">zzj9</strain>
    </source>
</reference>
<dbReference type="OrthoDB" id="962947at2"/>
<dbReference type="CDD" id="cd00093">
    <property type="entry name" value="HTH_XRE"/>
    <property type="match status" value="1"/>
</dbReference>
<dbReference type="Gene3D" id="1.10.260.40">
    <property type="entry name" value="lambda repressor-like DNA-binding domains"/>
    <property type="match status" value="1"/>
</dbReference>
<name>A0A368JRX8_9BACT</name>
<evidence type="ECO:0000313" key="4">
    <source>
        <dbReference type="Proteomes" id="UP000253383"/>
    </source>
</evidence>
<protein>
    <submittedName>
        <fullName evidence="3">XRE family transcriptional regulator</fullName>
    </submittedName>
</protein>
<evidence type="ECO:0000313" key="3">
    <source>
        <dbReference type="EMBL" id="RCR69444.1"/>
    </source>
</evidence>
<organism evidence="3 4">
    <name type="scientific">Larkinella punicea</name>
    <dbReference type="NCBI Taxonomy" id="2315727"/>
    <lineage>
        <taxon>Bacteria</taxon>
        <taxon>Pseudomonadati</taxon>
        <taxon>Bacteroidota</taxon>
        <taxon>Cytophagia</taxon>
        <taxon>Cytophagales</taxon>
        <taxon>Spirosomataceae</taxon>
        <taxon>Larkinella</taxon>
    </lineage>
</organism>